<comment type="caution">
    <text evidence="1">The sequence shown here is derived from an EMBL/GenBank/DDBJ whole genome shotgun (WGS) entry which is preliminary data.</text>
</comment>
<dbReference type="Proteomes" id="UP001174691">
    <property type="component" value="Unassembled WGS sequence"/>
</dbReference>
<evidence type="ECO:0000313" key="2">
    <source>
        <dbReference type="Proteomes" id="UP001174691"/>
    </source>
</evidence>
<accession>A0AA38RVL4</accession>
<proteinExistence type="predicted"/>
<protein>
    <submittedName>
        <fullName evidence="1">Uncharacterized protein</fullName>
    </submittedName>
</protein>
<sequence length="137" mass="15212">MTRCASYDVLLRIHFQGVRYTKMKCLVLSLQVLRDEALAHLRLLSGFQEPQLPAYLGASVDSVSIQGEQIDLREYSGQNLGTMIQRRHGLGTVPEFRITVRVGNLPPPPPTTRPVPLVATDRSGRRVAANQVHPNAD</sequence>
<evidence type="ECO:0000313" key="1">
    <source>
        <dbReference type="EMBL" id="KAJ9143270.1"/>
    </source>
</evidence>
<name>A0AA38RVL4_9PEZI</name>
<reference evidence="1" key="1">
    <citation type="submission" date="2022-07" db="EMBL/GenBank/DDBJ databases">
        <title>Fungi with potential for degradation of polypropylene.</title>
        <authorList>
            <person name="Gostincar C."/>
        </authorList>
    </citation>
    <scope>NUCLEOTIDE SEQUENCE</scope>
    <source>
        <strain evidence="1">EXF-13287</strain>
    </source>
</reference>
<organism evidence="1 2">
    <name type="scientific">Coniochaeta hoffmannii</name>
    <dbReference type="NCBI Taxonomy" id="91930"/>
    <lineage>
        <taxon>Eukaryota</taxon>
        <taxon>Fungi</taxon>
        <taxon>Dikarya</taxon>
        <taxon>Ascomycota</taxon>
        <taxon>Pezizomycotina</taxon>
        <taxon>Sordariomycetes</taxon>
        <taxon>Sordariomycetidae</taxon>
        <taxon>Coniochaetales</taxon>
        <taxon>Coniochaetaceae</taxon>
        <taxon>Coniochaeta</taxon>
    </lineage>
</organism>
<keyword evidence="2" id="KW-1185">Reference proteome</keyword>
<dbReference type="AlphaFoldDB" id="A0AA38RVL4"/>
<dbReference type="EMBL" id="JANBVN010000112">
    <property type="protein sequence ID" value="KAJ9143270.1"/>
    <property type="molecule type" value="Genomic_DNA"/>
</dbReference>
<gene>
    <name evidence="1" type="ORF">NKR19_g6875</name>
</gene>